<keyword evidence="6" id="KW-0067">ATP-binding</keyword>
<dbReference type="PROSITE" id="PS50893">
    <property type="entry name" value="ABC_TRANSPORTER_2"/>
    <property type="match status" value="2"/>
</dbReference>
<keyword evidence="4 11" id="KW-0812">Transmembrane</keyword>
<comment type="subcellular location">
    <subcellularLocation>
        <location evidence="1">Cell membrane</location>
        <topology evidence="1">Multi-pass membrane protein</topology>
    </subcellularLocation>
</comment>
<dbReference type="SMART" id="SM00382">
    <property type="entry name" value="AAA"/>
    <property type="match status" value="2"/>
</dbReference>
<keyword evidence="7 11" id="KW-1133">Transmembrane helix</keyword>
<dbReference type="CDD" id="cd18580">
    <property type="entry name" value="ABC_6TM_ABCC_D2"/>
    <property type="match status" value="1"/>
</dbReference>
<dbReference type="PROSITE" id="PS50929">
    <property type="entry name" value="ABC_TM1F"/>
    <property type="match status" value="2"/>
</dbReference>
<feature type="transmembrane region" description="Helical" evidence="11">
    <location>
        <begin position="894"/>
        <end position="915"/>
    </location>
</feature>
<dbReference type="InterPro" id="IPR017871">
    <property type="entry name" value="ABC_transporter-like_CS"/>
</dbReference>
<evidence type="ECO:0000256" key="8">
    <source>
        <dbReference type="ARBA" id="ARBA00023136"/>
    </source>
</evidence>
<sequence length="1452" mass="159903">MNTTACGSAVQDVFGPIVAASCQNGFDFTLLFEEAVLTVVPLVVFAIWAIVRIVQLQNQACKVKSPWLLPSKFTLYIAYTALQIVLVSLWTASDYPKTRLTIACNVLTAAAYILFAAVSWFEHFRAISPSTMLNLYLGTTLLLDLARLRSMFNIIGHDRLTWIFLSMYFVKVVQFVLEAWEKRRYLLQTFINSSPEEIGGIFNRMNFFWLNSTFIFGFKNVMSVRDLPCLDREIIAASEALELRKRWASADKTKKNALFWVFFCHYKIAIFKGVLPRLVYAALSLSQPYLVQCVLDFAGDDGTDNSRETAYTLIGAYAIVYVGLALSYTYYQHKTYRLTTLYRGSLITLIFDKTMRVQPSSFDSAEAVTLMSADIDRIAMSISLVHEIYASIIETGVGIWLLYTFIGYAMAVPLVWIVACLALGLPVAKAAADAQVPWLEAIEDRLSSTAKALGAIRGIKMTGLSESVSDKILDLRQIEIRASLRHRLLNICLMGITFTASYVAPVLALLTYVLLRNIQGTPPLTEGIAFGTMSLFELLDQPIMYILDGMEDIQTIFNSFARIQKYLLSSETESYRIMASSEASDSSLPSSTAGDINEKSPTSTIVASPSSMNSSSTPLVHLKDASAAYTADAEPCLSHLSLDMPADKIVMIYGPVGSGKSTLLKLLLGEMPITSGTIQTSFQQVAYCPQAPWCIWGSIKENIVGMSAWDEKWYSTVISACALRPDLEQLPQGDQTIVGTRGMRLSGGQQTRMSLCRALYSRQRVMLLDDALSGLDGKTELAMLDAIFGQSGCIRNLQSSVVMATSSVSHLQYADHIIVLDALGAVVSQGTLSDVDVGLGGKELKQPSSSIAQCDSVEISQETLQELDLVDDPSRNTALKSGDLKTYAYFTKVAGYYTIALYLFACAVFVFGITFPSIWVQWWTNSNIDHPNERLGYWLGVFGALGVLAVVSCVIADSLFNLIALPRTSAKFHKVLLDTTMRAPTKFLTSTDAGQTINRFSQDLELIDNDLPNAINMTIFHLMSSIVSAVLVFIGSGYVAAAIPLCIVALLILQFYYLRTSRQLRLLDIEAKAPLFSLFFESLQGVMSIRAFGWTDAYMAKHVEVLNISQRPYYIMFCIQRWLSLVLDMFNAAVAVLLVGITLNLPGGSTGYLGVALFNIVTFSSTLQSLVTEWTQVETALGAIKRIQTYTTNVPDENLPGETGSVSPVWPEAGCISIRSLSASYGASDEPVLNNIDLEIKHGEKVAICGRTGSGKSSLVSTLLRLLEMDSGSITIDGVDISTIPRHVVRERINTLPQEPFFLHGSIRENLDPHNSLEDEVLIAALSDVGLWSRFSADGLDADMDEEMLSHGQRKLFCLAKTIVKPSSILIMDEATSSVDAQTDQQMQEVIRKRFVDCTILAVAHKLSTVENFDTVIMLDKGSIVERGNPASLLVDRSSAFYGAYHDGANLY</sequence>
<dbReference type="InterPro" id="IPR050173">
    <property type="entry name" value="ABC_transporter_C-like"/>
</dbReference>
<dbReference type="InterPro" id="IPR027417">
    <property type="entry name" value="P-loop_NTPase"/>
</dbReference>
<feature type="domain" description="ABC transporter" evidence="12">
    <location>
        <begin position="1218"/>
        <end position="1446"/>
    </location>
</feature>
<feature type="domain" description="ABC transporter" evidence="12">
    <location>
        <begin position="620"/>
        <end position="848"/>
    </location>
</feature>
<keyword evidence="3" id="KW-1003">Cell membrane</keyword>
<dbReference type="GO" id="GO:0005886">
    <property type="term" value="C:plasma membrane"/>
    <property type="evidence" value="ECO:0007669"/>
    <property type="project" value="UniProtKB-SubCell"/>
</dbReference>
<dbReference type="Proteomes" id="UP000039046">
    <property type="component" value="Unassembled WGS sequence"/>
</dbReference>
<feature type="transmembrane region" description="Helical" evidence="11">
    <location>
        <begin position="133"/>
        <end position="155"/>
    </location>
</feature>
<keyword evidence="5" id="KW-0547">Nucleotide-binding</keyword>
<dbReference type="GO" id="GO:0016887">
    <property type="term" value="F:ATP hydrolysis activity"/>
    <property type="evidence" value="ECO:0007669"/>
    <property type="project" value="InterPro"/>
</dbReference>
<dbReference type="FunFam" id="1.20.1560.10:FF:000066">
    <property type="entry name" value="ABC multidrug transporter (Eurofung)"/>
    <property type="match status" value="1"/>
</dbReference>
<dbReference type="FunFam" id="1.20.1560.10:FF:000055">
    <property type="entry name" value="ABC multidrug transporter (Eurofung)"/>
    <property type="match status" value="1"/>
</dbReference>
<gene>
    <name evidence="14" type="ORF">VHEMI07614</name>
</gene>
<evidence type="ECO:0000256" key="3">
    <source>
        <dbReference type="ARBA" id="ARBA00022475"/>
    </source>
</evidence>
<evidence type="ECO:0000256" key="10">
    <source>
        <dbReference type="SAM" id="MobiDB-lite"/>
    </source>
</evidence>
<evidence type="ECO:0000256" key="1">
    <source>
        <dbReference type="ARBA" id="ARBA00004651"/>
    </source>
</evidence>
<proteinExistence type="predicted"/>
<feature type="domain" description="ABC transmembrane type-1" evidence="13">
    <location>
        <begin position="278"/>
        <end position="555"/>
    </location>
</feature>
<dbReference type="Pfam" id="PF24357">
    <property type="entry name" value="TMD0_ABC"/>
    <property type="match status" value="1"/>
</dbReference>
<feature type="transmembrane region" description="Helical" evidence="11">
    <location>
        <begin position="1040"/>
        <end position="1058"/>
    </location>
</feature>
<evidence type="ECO:0000256" key="2">
    <source>
        <dbReference type="ARBA" id="ARBA00022448"/>
    </source>
</evidence>
<keyword evidence="9" id="KW-0325">Glycoprotein</keyword>
<dbReference type="GO" id="GO:0005524">
    <property type="term" value="F:ATP binding"/>
    <property type="evidence" value="ECO:0007669"/>
    <property type="project" value="UniProtKB-KW"/>
</dbReference>
<feature type="transmembrane region" description="Helical" evidence="11">
    <location>
        <begin position="1122"/>
        <end position="1145"/>
    </location>
</feature>
<evidence type="ECO:0000256" key="5">
    <source>
        <dbReference type="ARBA" id="ARBA00022741"/>
    </source>
</evidence>
<feature type="compositionally biased region" description="Low complexity" evidence="10">
    <location>
        <begin position="584"/>
        <end position="593"/>
    </location>
</feature>
<evidence type="ECO:0000256" key="7">
    <source>
        <dbReference type="ARBA" id="ARBA00022989"/>
    </source>
</evidence>
<evidence type="ECO:0000313" key="15">
    <source>
        <dbReference type="Proteomes" id="UP000039046"/>
    </source>
</evidence>
<dbReference type="Pfam" id="PF00005">
    <property type="entry name" value="ABC_tran"/>
    <property type="match status" value="2"/>
</dbReference>
<dbReference type="OrthoDB" id="6500128at2759"/>
<keyword evidence="2" id="KW-0813">Transport</keyword>
<dbReference type="InterPro" id="IPR003593">
    <property type="entry name" value="AAA+_ATPase"/>
</dbReference>
<accession>A0A0A1TN88</accession>
<dbReference type="FunFam" id="3.40.50.300:FF:000838">
    <property type="entry name" value="ABC multidrug transporter (Eurofung)"/>
    <property type="match status" value="1"/>
</dbReference>
<feature type="transmembrane region" description="Helical" evidence="11">
    <location>
        <begin position="161"/>
        <end position="180"/>
    </location>
</feature>
<dbReference type="GO" id="GO:0140359">
    <property type="term" value="F:ABC-type transporter activity"/>
    <property type="evidence" value="ECO:0007669"/>
    <property type="project" value="InterPro"/>
</dbReference>
<dbReference type="Gene3D" id="1.20.1560.10">
    <property type="entry name" value="ABC transporter type 1, transmembrane domain"/>
    <property type="match status" value="2"/>
</dbReference>
<dbReference type="STRING" id="1531966.A0A0A1TN88"/>
<feature type="transmembrane region" description="Helical" evidence="11">
    <location>
        <begin position="310"/>
        <end position="331"/>
    </location>
</feature>
<dbReference type="InterPro" id="IPR056227">
    <property type="entry name" value="TMD0_ABC"/>
</dbReference>
<evidence type="ECO:0000259" key="12">
    <source>
        <dbReference type="PROSITE" id="PS50893"/>
    </source>
</evidence>
<keyword evidence="8 11" id="KW-0472">Membrane</keyword>
<name>A0A0A1TN88_9HYPO</name>
<feature type="transmembrane region" description="Helical" evidence="11">
    <location>
        <begin position="257"/>
        <end position="275"/>
    </location>
</feature>
<dbReference type="InterPro" id="IPR044726">
    <property type="entry name" value="ABCC_6TM_D2"/>
</dbReference>
<organism evidence="14 15">
    <name type="scientific">[Torrubiella] hemipterigena</name>
    <dbReference type="NCBI Taxonomy" id="1531966"/>
    <lineage>
        <taxon>Eukaryota</taxon>
        <taxon>Fungi</taxon>
        <taxon>Dikarya</taxon>
        <taxon>Ascomycota</taxon>
        <taxon>Pezizomycotina</taxon>
        <taxon>Sordariomycetes</taxon>
        <taxon>Hypocreomycetidae</taxon>
        <taxon>Hypocreales</taxon>
        <taxon>Clavicipitaceae</taxon>
        <taxon>Clavicipitaceae incertae sedis</taxon>
        <taxon>'Torrubiella' clade</taxon>
    </lineage>
</organism>
<keyword evidence="15" id="KW-1185">Reference proteome</keyword>
<dbReference type="HOGENOM" id="CLU_000604_27_5_1"/>
<dbReference type="SUPFAM" id="SSF90123">
    <property type="entry name" value="ABC transporter transmembrane region"/>
    <property type="match status" value="2"/>
</dbReference>
<dbReference type="InterPro" id="IPR011527">
    <property type="entry name" value="ABC1_TM_dom"/>
</dbReference>
<dbReference type="PROSITE" id="PS00211">
    <property type="entry name" value="ABC_TRANSPORTER_1"/>
    <property type="match status" value="2"/>
</dbReference>
<dbReference type="SUPFAM" id="SSF52540">
    <property type="entry name" value="P-loop containing nucleoside triphosphate hydrolases"/>
    <property type="match status" value="2"/>
</dbReference>
<feature type="transmembrane region" description="Helical" evidence="11">
    <location>
        <begin position="388"/>
        <end position="408"/>
    </location>
</feature>
<feature type="transmembrane region" description="Helical" evidence="11">
    <location>
        <begin position="35"/>
        <end position="54"/>
    </location>
</feature>
<feature type="transmembrane region" description="Helical" evidence="11">
    <location>
        <begin position="935"/>
        <end position="964"/>
    </location>
</feature>
<evidence type="ECO:0000256" key="6">
    <source>
        <dbReference type="ARBA" id="ARBA00022840"/>
    </source>
</evidence>
<dbReference type="CDD" id="cd18579">
    <property type="entry name" value="ABC_6TM_ABCC_D1"/>
    <property type="match status" value="1"/>
</dbReference>
<dbReference type="CDD" id="cd03244">
    <property type="entry name" value="ABCC_MRP_domain2"/>
    <property type="match status" value="1"/>
</dbReference>
<dbReference type="InterPro" id="IPR003439">
    <property type="entry name" value="ABC_transporter-like_ATP-bd"/>
</dbReference>
<feature type="transmembrane region" description="Helical" evidence="11">
    <location>
        <begin position="488"/>
        <end position="515"/>
    </location>
</feature>
<evidence type="ECO:0000256" key="4">
    <source>
        <dbReference type="ARBA" id="ARBA00022692"/>
    </source>
</evidence>
<feature type="transmembrane region" description="Helical" evidence="11">
    <location>
        <begin position="99"/>
        <end position="121"/>
    </location>
</feature>
<dbReference type="InterPro" id="IPR044746">
    <property type="entry name" value="ABCC_6TM_D1"/>
</dbReference>
<feature type="transmembrane region" description="Helical" evidence="11">
    <location>
        <begin position="75"/>
        <end position="93"/>
    </location>
</feature>
<dbReference type="InterPro" id="IPR036640">
    <property type="entry name" value="ABC1_TM_sf"/>
</dbReference>
<evidence type="ECO:0000313" key="14">
    <source>
        <dbReference type="EMBL" id="CEJ91932.1"/>
    </source>
</evidence>
<reference evidence="14 15" key="1">
    <citation type="journal article" date="2015" name="Genome Announc.">
        <title>Draft Genome Sequence and Gene Annotation of the Entomopathogenic Fungus Verticillium hemipterigenum.</title>
        <authorList>
            <person name="Horn F."/>
            <person name="Habel A."/>
            <person name="Scharf D.H."/>
            <person name="Dworschak J."/>
            <person name="Brakhage A.A."/>
            <person name="Guthke R."/>
            <person name="Hertweck C."/>
            <person name="Linde J."/>
        </authorList>
    </citation>
    <scope>NUCLEOTIDE SEQUENCE [LARGE SCALE GENOMIC DNA]</scope>
</reference>
<protein>
    <recommendedName>
        <fullName evidence="16">ABC transporter</fullName>
    </recommendedName>
</protein>
<dbReference type="EMBL" id="CDHN01000004">
    <property type="protein sequence ID" value="CEJ91932.1"/>
    <property type="molecule type" value="Genomic_DNA"/>
</dbReference>
<evidence type="ECO:0008006" key="16">
    <source>
        <dbReference type="Google" id="ProtNLM"/>
    </source>
</evidence>
<evidence type="ECO:0000256" key="9">
    <source>
        <dbReference type="ARBA" id="ARBA00023180"/>
    </source>
</evidence>
<dbReference type="PANTHER" id="PTHR24223:SF399">
    <property type="entry name" value="ABC TRANSPORTER ATNG"/>
    <property type="match status" value="1"/>
</dbReference>
<evidence type="ECO:0000259" key="13">
    <source>
        <dbReference type="PROSITE" id="PS50929"/>
    </source>
</evidence>
<dbReference type="Pfam" id="PF00664">
    <property type="entry name" value="ABC_membrane"/>
    <property type="match status" value="2"/>
</dbReference>
<dbReference type="Gene3D" id="3.40.50.300">
    <property type="entry name" value="P-loop containing nucleotide triphosphate hydrolases"/>
    <property type="match status" value="2"/>
</dbReference>
<evidence type="ECO:0000256" key="11">
    <source>
        <dbReference type="SAM" id="Phobius"/>
    </source>
</evidence>
<feature type="transmembrane region" description="Helical" evidence="11">
    <location>
        <begin position="1014"/>
        <end position="1034"/>
    </location>
</feature>
<feature type="domain" description="ABC transmembrane type-1" evidence="13">
    <location>
        <begin position="900"/>
        <end position="1179"/>
    </location>
</feature>
<feature type="region of interest" description="Disordered" evidence="10">
    <location>
        <begin position="584"/>
        <end position="615"/>
    </location>
</feature>
<dbReference type="PANTHER" id="PTHR24223">
    <property type="entry name" value="ATP-BINDING CASSETTE SUB-FAMILY C"/>
    <property type="match status" value="1"/>
</dbReference>